<feature type="repeat" description="PPR" evidence="2">
    <location>
        <begin position="538"/>
        <end position="572"/>
    </location>
</feature>
<dbReference type="FunFam" id="1.25.40.10:FF:000242">
    <property type="entry name" value="Pentatricopeptide repeat-containing protein"/>
    <property type="match status" value="1"/>
</dbReference>
<evidence type="ECO:0000256" key="2">
    <source>
        <dbReference type="PROSITE-ProRule" id="PRU00708"/>
    </source>
</evidence>
<dbReference type="InterPro" id="IPR011990">
    <property type="entry name" value="TPR-like_helical_dom_sf"/>
</dbReference>
<keyword evidence="1" id="KW-0677">Repeat</keyword>
<feature type="repeat" description="PPR" evidence="2">
    <location>
        <begin position="506"/>
        <end position="536"/>
    </location>
</feature>
<dbReference type="InterPro" id="IPR046960">
    <property type="entry name" value="PPR_At4g14850-like_plant"/>
</dbReference>
<feature type="repeat" description="PPR" evidence="2">
    <location>
        <begin position="105"/>
        <end position="139"/>
    </location>
</feature>
<evidence type="ECO:0008006" key="5">
    <source>
        <dbReference type="Google" id="ProtNLM"/>
    </source>
</evidence>
<dbReference type="Gene3D" id="1.25.40.10">
    <property type="entry name" value="Tetratricopeptide repeat domain"/>
    <property type="match status" value="7"/>
</dbReference>
<sequence length="661" mass="72406">MPLRTSASCNSLIAAYARGDRAREAFSVIPSMLEASLRPSRFTFAPLLSASPLGLREGIQLHSLMLKSGFLHAEPFSGTALLGLYARNGRLDESLSLFEEMTVKTVVTWNSIISAFSQRGFVFDSVSLFRKLIRSGIGLTECSFLSILPALCSSDSLRSVELVLGLSVKTAMGSFLVVANALLKALVICSGVPVAERLFKSLPIRDVVSWNTMIAGFSNMGMPEIALEIFLIMHADEISPSEATIASVINACSSLNSAEYGEFIHGKAIKCNLDSNVFVASSLINFYAGWKRLGDAHNMFDNLPDKNIVCWNALISGYSKNNSPTSIVLLKSMLQSDCRPNELSFSSALTRVPYLELQQLHSLIVRLGYDNNEYISTALLASYEYHGVSSDAAPCISGVHATSSAARMNFVASIYNRDHRYQEAQELLLQLQSPDTMSWNILLNASVRNRDYSEALLAFKRMQSLGHSLDNYTAVSMVSICTRTNSLVLGRSIHGFIVKTISGCLDTFVCNMLLDMYAKCGSLDGCLQVFEEMGEKKNLISWTALISGLGLHGHPHEALARFKQMEAEGFMPDRVALLAVLSACRHGGLVGTGMSLLKSMKNEYGIEPEMDHYVCVIDMLCKCGHLKEAELVITGMPFQPNAAIWRTFLQGCKSDAELQLT</sequence>
<evidence type="ECO:0000313" key="4">
    <source>
        <dbReference type="Proteomes" id="UP001327560"/>
    </source>
</evidence>
<dbReference type="PANTHER" id="PTHR47926:SF423">
    <property type="entry name" value="REPEAT-CONTAINING PROTEIN, PUTATIVE-RELATED"/>
    <property type="match status" value="1"/>
</dbReference>
<keyword evidence="4" id="KW-1185">Reference proteome</keyword>
<proteinExistence type="predicted"/>
<dbReference type="Pfam" id="PF13041">
    <property type="entry name" value="PPR_2"/>
    <property type="match status" value="1"/>
</dbReference>
<dbReference type="PANTHER" id="PTHR47926">
    <property type="entry name" value="PENTATRICOPEPTIDE REPEAT-CONTAINING PROTEIN"/>
    <property type="match status" value="1"/>
</dbReference>
<dbReference type="InterPro" id="IPR002885">
    <property type="entry name" value="PPR_rpt"/>
</dbReference>
<feature type="repeat" description="PPR" evidence="2">
    <location>
        <begin position="5"/>
        <end position="39"/>
    </location>
</feature>
<organism evidence="3 4">
    <name type="scientific">Canna indica</name>
    <name type="common">Indian-shot</name>
    <dbReference type="NCBI Taxonomy" id="4628"/>
    <lineage>
        <taxon>Eukaryota</taxon>
        <taxon>Viridiplantae</taxon>
        <taxon>Streptophyta</taxon>
        <taxon>Embryophyta</taxon>
        <taxon>Tracheophyta</taxon>
        <taxon>Spermatophyta</taxon>
        <taxon>Magnoliopsida</taxon>
        <taxon>Liliopsida</taxon>
        <taxon>Zingiberales</taxon>
        <taxon>Cannaceae</taxon>
        <taxon>Canna</taxon>
    </lineage>
</organism>
<dbReference type="Proteomes" id="UP001327560">
    <property type="component" value="Chromosome 1"/>
</dbReference>
<dbReference type="NCBIfam" id="TIGR00756">
    <property type="entry name" value="PPR"/>
    <property type="match status" value="5"/>
</dbReference>
<evidence type="ECO:0000256" key="1">
    <source>
        <dbReference type="ARBA" id="ARBA00022737"/>
    </source>
</evidence>
<dbReference type="PROSITE" id="PS51375">
    <property type="entry name" value="PPR"/>
    <property type="match status" value="6"/>
</dbReference>
<dbReference type="AlphaFoldDB" id="A0AAQ3JT95"/>
<dbReference type="FunFam" id="1.25.40.10:FF:001096">
    <property type="entry name" value="Pentatricopeptide repeat-containing protein"/>
    <property type="match status" value="1"/>
</dbReference>
<dbReference type="Pfam" id="PF01535">
    <property type="entry name" value="PPR"/>
    <property type="match status" value="8"/>
</dbReference>
<protein>
    <recommendedName>
        <fullName evidence="5">Pentatricopeptide repeat-containing protein</fullName>
    </recommendedName>
</protein>
<gene>
    <name evidence="3" type="ORF">Cni_G04368</name>
</gene>
<evidence type="ECO:0000313" key="3">
    <source>
        <dbReference type="EMBL" id="WOK95661.1"/>
    </source>
</evidence>
<dbReference type="GO" id="GO:0003723">
    <property type="term" value="F:RNA binding"/>
    <property type="evidence" value="ECO:0007669"/>
    <property type="project" value="InterPro"/>
</dbReference>
<name>A0AAQ3JT95_9LILI</name>
<reference evidence="3 4" key="1">
    <citation type="submission" date="2023-10" db="EMBL/GenBank/DDBJ databases">
        <title>Chromosome-scale genome assembly provides insights into flower coloration mechanisms of Canna indica.</title>
        <authorList>
            <person name="Li C."/>
        </authorList>
    </citation>
    <scope>NUCLEOTIDE SEQUENCE [LARGE SCALE GENOMIC DNA]</scope>
    <source>
        <tissue evidence="3">Flower</tissue>
    </source>
</reference>
<feature type="repeat" description="PPR" evidence="2">
    <location>
        <begin position="435"/>
        <end position="469"/>
    </location>
</feature>
<accession>A0AAQ3JT95</accession>
<dbReference type="EMBL" id="CP136890">
    <property type="protein sequence ID" value="WOK95661.1"/>
    <property type="molecule type" value="Genomic_DNA"/>
</dbReference>
<dbReference type="GO" id="GO:0009451">
    <property type="term" value="P:RNA modification"/>
    <property type="evidence" value="ECO:0007669"/>
    <property type="project" value="InterPro"/>
</dbReference>
<feature type="repeat" description="PPR" evidence="2">
    <location>
        <begin position="206"/>
        <end position="240"/>
    </location>
</feature>